<dbReference type="PRINTS" id="PR00024">
    <property type="entry name" value="HOMEOBOX"/>
</dbReference>
<dbReference type="GO" id="GO:0005634">
    <property type="term" value="C:nucleus"/>
    <property type="evidence" value="ECO:0007669"/>
    <property type="project" value="UniProtKB-SubCell"/>
</dbReference>
<keyword evidence="4 6" id="KW-0371">Homeobox</keyword>
<dbReference type="SMART" id="SM00389">
    <property type="entry name" value="HOX"/>
    <property type="match status" value="1"/>
</dbReference>
<evidence type="ECO:0000256" key="3">
    <source>
        <dbReference type="ARBA" id="ARBA00023125"/>
    </source>
</evidence>
<evidence type="ECO:0000256" key="7">
    <source>
        <dbReference type="RuleBase" id="RU000682"/>
    </source>
</evidence>
<comment type="subcellular location">
    <subcellularLocation>
        <location evidence="1 6 7">Nucleus</location>
    </subcellularLocation>
</comment>
<reference evidence="13" key="1">
    <citation type="submission" date="2016-06" db="UniProtKB">
        <authorList>
            <consortium name="WormBaseParasite"/>
        </authorList>
    </citation>
    <scope>IDENTIFICATION</scope>
</reference>
<dbReference type="PRINTS" id="PR00031">
    <property type="entry name" value="HTHREPRESSR"/>
</dbReference>
<dbReference type="PROSITE" id="PS50071">
    <property type="entry name" value="HOMEOBOX_2"/>
    <property type="match status" value="1"/>
</dbReference>
<dbReference type="InterPro" id="IPR009057">
    <property type="entry name" value="Homeodomain-like_sf"/>
</dbReference>
<feature type="chain" id="PRO_5043139938" evidence="9">
    <location>
        <begin position="17"/>
        <end position="154"/>
    </location>
</feature>
<evidence type="ECO:0000256" key="8">
    <source>
        <dbReference type="SAM" id="MobiDB-lite"/>
    </source>
</evidence>
<keyword evidence="5 6" id="KW-0539">Nucleus</keyword>
<evidence type="ECO:0000256" key="9">
    <source>
        <dbReference type="SAM" id="SignalP"/>
    </source>
</evidence>
<organism evidence="13">
    <name type="scientific">Soboliphyme baturini</name>
    <dbReference type="NCBI Taxonomy" id="241478"/>
    <lineage>
        <taxon>Eukaryota</taxon>
        <taxon>Metazoa</taxon>
        <taxon>Ecdysozoa</taxon>
        <taxon>Nematoda</taxon>
        <taxon>Enoplea</taxon>
        <taxon>Dorylaimia</taxon>
        <taxon>Dioctophymatida</taxon>
        <taxon>Dioctophymatoidea</taxon>
        <taxon>Soboliphymatidae</taxon>
        <taxon>Soboliphyme</taxon>
    </lineage>
</organism>
<dbReference type="OrthoDB" id="6159439at2759"/>
<protein>
    <submittedName>
        <fullName evidence="13">Homeobox domain-containing protein</fullName>
    </submittedName>
</protein>
<evidence type="ECO:0000256" key="5">
    <source>
        <dbReference type="ARBA" id="ARBA00023242"/>
    </source>
</evidence>
<dbReference type="GO" id="GO:0009952">
    <property type="term" value="P:anterior/posterior pattern specification"/>
    <property type="evidence" value="ECO:0007669"/>
    <property type="project" value="TreeGrafter"/>
</dbReference>
<evidence type="ECO:0000313" key="13">
    <source>
        <dbReference type="WBParaSite" id="SBAD_0000077201-mRNA-1"/>
    </source>
</evidence>
<gene>
    <name evidence="11" type="ORF">SBAD_LOCUS749</name>
</gene>
<feature type="domain" description="Homeobox" evidence="10">
    <location>
        <begin position="26"/>
        <end position="86"/>
    </location>
</feature>
<dbReference type="EMBL" id="UZAM01006617">
    <property type="protein sequence ID" value="VDO91988.1"/>
    <property type="molecule type" value="Genomic_DNA"/>
</dbReference>
<sequence length="154" mass="18083">MLVLILHISLINDANVQILVVGGPEGPRKRGRQTYHRSQTLELEKEFFTNRYLTRRRRIELAQYVGLTERQVKIWFQNRRMKWKKEHKQKELDEQKPSENHDSSSASDGNCNTTLPGQSVPKTDASHRQNFSLNTTDLHEETKEIKKINFTNHC</sequence>
<dbReference type="GO" id="GO:0000981">
    <property type="term" value="F:DNA-binding transcription factor activity, RNA polymerase II-specific"/>
    <property type="evidence" value="ECO:0007669"/>
    <property type="project" value="InterPro"/>
</dbReference>
<keyword evidence="3 6" id="KW-0238">DNA-binding</keyword>
<evidence type="ECO:0000313" key="11">
    <source>
        <dbReference type="EMBL" id="VDO91988.1"/>
    </source>
</evidence>
<dbReference type="PROSITE" id="PS00027">
    <property type="entry name" value="HOMEOBOX_1"/>
    <property type="match status" value="1"/>
</dbReference>
<dbReference type="InterPro" id="IPR000047">
    <property type="entry name" value="HTH_motif"/>
</dbReference>
<keyword evidence="2" id="KW-0217">Developmental protein</keyword>
<reference evidence="11 12" key="2">
    <citation type="submission" date="2018-11" db="EMBL/GenBank/DDBJ databases">
        <authorList>
            <consortium name="Pathogen Informatics"/>
        </authorList>
    </citation>
    <scope>NUCLEOTIDE SEQUENCE [LARGE SCALE GENOMIC DNA]</scope>
</reference>
<feature type="region of interest" description="Disordered" evidence="8">
    <location>
        <begin position="86"/>
        <end position="127"/>
    </location>
</feature>
<dbReference type="SUPFAM" id="SSF46689">
    <property type="entry name" value="Homeodomain-like"/>
    <property type="match status" value="1"/>
</dbReference>
<dbReference type="InterPro" id="IPR050296">
    <property type="entry name" value="Antp_homeobox"/>
</dbReference>
<feature type="DNA-binding region" description="Homeobox" evidence="6">
    <location>
        <begin position="28"/>
        <end position="87"/>
    </location>
</feature>
<keyword evidence="12" id="KW-1185">Reference proteome</keyword>
<dbReference type="Pfam" id="PF00046">
    <property type="entry name" value="Homeodomain"/>
    <property type="match status" value="1"/>
</dbReference>
<proteinExistence type="predicted"/>
<dbReference type="CDD" id="cd00086">
    <property type="entry name" value="homeodomain"/>
    <property type="match status" value="1"/>
</dbReference>
<dbReference type="PANTHER" id="PTHR45659">
    <property type="entry name" value="HOMEOBOX PROTEIN HOX"/>
    <property type="match status" value="1"/>
</dbReference>
<dbReference type="GO" id="GO:0000978">
    <property type="term" value="F:RNA polymerase II cis-regulatory region sequence-specific DNA binding"/>
    <property type="evidence" value="ECO:0007669"/>
    <property type="project" value="TreeGrafter"/>
</dbReference>
<dbReference type="Gene3D" id="1.10.10.60">
    <property type="entry name" value="Homeodomain-like"/>
    <property type="match status" value="1"/>
</dbReference>
<dbReference type="InterPro" id="IPR020479">
    <property type="entry name" value="HD_metazoa"/>
</dbReference>
<dbReference type="AlphaFoldDB" id="A0A183IAV5"/>
<evidence type="ECO:0000256" key="4">
    <source>
        <dbReference type="ARBA" id="ARBA00023155"/>
    </source>
</evidence>
<evidence type="ECO:0000256" key="2">
    <source>
        <dbReference type="ARBA" id="ARBA00022473"/>
    </source>
</evidence>
<evidence type="ECO:0000256" key="1">
    <source>
        <dbReference type="ARBA" id="ARBA00004123"/>
    </source>
</evidence>
<dbReference type="PANTHER" id="PTHR45659:SF4">
    <property type="entry name" value="HOMEOBOX PROTEIN ABDOMINAL-A"/>
    <property type="match status" value="1"/>
</dbReference>
<dbReference type="Proteomes" id="UP000270296">
    <property type="component" value="Unassembled WGS sequence"/>
</dbReference>
<keyword evidence="9" id="KW-0732">Signal</keyword>
<accession>A0A183IAV5</accession>
<evidence type="ECO:0000259" key="10">
    <source>
        <dbReference type="PROSITE" id="PS50071"/>
    </source>
</evidence>
<dbReference type="InterPro" id="IPR017970">
    <property type="entry name" value="Homeobox_CS"/>
</dbReference>
<evidence type="ECO:0000256" key="6">
    <source>
        <dbReference type="PROSITE-ProRule" id="PRU00108"/>
    </source>
</evidence>
<dbReference type="InterPro" id="IPR001356">
    <property type="entry name" value="HD"/>
</dbReference>
<feature type="signal peptide" evidence="9">
    <location>
        <begin position="1"/>
        <end position="16"/>
    </location>
</feature>
<name>A0A183IAV5_9BILA</name>
<evidence type="ECO:0000313" key="12">
    <source>
        <dbReference type="Proteomes" id="UP000270296"/>
    </source>
</evidence>
<feature type="compositionally biased region" description="Polar residues" evidence="8">
    <location>
        <begin position="103"/>
        <end position="121"/>
    </location>
</feature>
<dbReference type="WBParaSite" id="SBAD_0000077201-mRNA-1">
    <property type="protein sequence ID" value="SBAD_0000077201-mRNA-1"/>
    <property type="gene ID" value="SBAD_0000077201"/>
</dbReference>
<feature type="compositionally biased region" description="Basic and acidic residues" evidence="8">
    <location>
        <begin position="88"/>
        <end position="102"/>
    </location>
</feature>